<comment type="caution">
    <text evidence="1">The sequence shown here is derived from an EMBL/GenBank/DDBJ whole genome shotgun (WGS) entry which is preliminary data.</text>
</comment>
<dbReference type="EMBL" id="JAPQKL010000001">
    <property type="protein sequence ID" value="KAJ5145782.1"/>
    <property type="molecule type" value="Genomic_DNA"/>
</dbReference>
<name>A0A9W9LB03_9EURO</name>
<dbReference type="RefSeq" id="XP_056526256.1">
    <property type="nucleotide sequence ID" value="XM_056661090.1"/>
</dbReference>
<gene>
    <name evidence="1" type="ORF">N7515_000346</name>
</gene>
<keyword evidence="2" id="KW-1185">Reference proteome</keyword>
<reference evidence="1" key="1">
    <citation type="submission" date="2022-11" db="EMBL/GenBank/DDBJ databases">
        <authorList>
            <person name="Petersen C."/>
        </authorList>
    </citation>
    <scope>NUCLEOTIDE SEQUENCE</scope>
    <source>
        <strain evidence="1">IBT 22155</strain>
    </source>
</reference>
<protein>
    <submittedName>
        <fullName evidence="1">O-methyltransferase family 3</fullName>
    </submittedName>
</protein>
<evidence type="ECO:0000313" key="1">
    <source>
        <dbReference type="EMBL" id="KAJ5145782.1"/>
    </source>
</evidence>
<reference evidence="1" key="2">
    <citation type="journal article" date="2023" name="IMA Fungus">
        <title>Comparative genomic study of the Penicillium genus elucidates a diverse pangenome and 15 lateral gene transfer events.</title>
        <authorList>
            <person name="Petersen C."/>
            <person name="Sorensen T."/>
            <person name="Nielsen M.R."/>
            <person name="Sondergaard T.E."/>
            <person name="Sorensen J.L."/>
            <person name="Fitzpatrick D.A."/>
            <person name="Frisvad J.C."/>
            <person name="Nielsen K.L."/>
        </authorList>
    </citation>
    <scope>NUCLEOTIDE SEQUENCE</scope>
    <source>
        <strain evidence="1">IBT 22155</strain>
    </source>
</reference>
<dbReference type="SUPFAM" id="SSF51735">
    <property type="entry name" value="NAD(P)-binding Rossmann-fold domains"/>
    <property type="match status" value="1"/>
</dbReference>
<evidence type="ECO:0000313" key="2">
    <source>
        <dbReference type="Proteomes" id="UP001149079"/>
    </source>
</evidence>
<dbReference type="AlphaFoldDB" id="A0A9W9LB03"/>
<organism evidence="1 2">
    <name type="scientific">Penicillium bovifimosum</name>
    <dbReference type="NCBI Taxonomy" id="126998"/>
    <lineage>
        <taxon>Eukaryota</taxon>
        <taxon>Fungi</taxon>
        <taxon>Dikarya</taxon>
        <taxon>Ascomycota</taxon>
        <taxon>Pezizomycotina</taxon>
        <taxon>Eurotiomycetes</taxon>
        <taxon>Eurotiomycetidae</taxon>
        <taxon>Eurotiales</taxon>
        <taxon>Aspergillaceae</taxon>
        <taxon>Penicillium</taxon>
    </lineage>
</organism>
<dbReference type="Proteomes" id="UP001149079">
    <property type="component" value="Unassembled WGS sequence"/>
</dbReference>
<dbReference type="Gene3D" id="3.40.50.20">
    <property type="match status" value="1"/>
</dbReference>
<dbReference type="OrthoDB" id="186626at2759"/>
<proteinExistence type="predicted"/>
<dbReference type="InterPro" id="IPR036291">
    <property type="entry name" value="NAD(P)-bd_dom_sf"/>
</dbReference>
<sequence>MPTTNTNEDMSSYIYPLVAVRRRLSMSFNPAKAPIPSGALSRIIWHLLRICLSFSLLPVDNTILVVAGFLVCLRSAANRRRVARTVRPHPRTVLITGVGTAHGLALARSWAAKGHRVVGADVTDLNLPVRSGGSLSKAIVTFYQISKDHYVSRLLDIIQREKVDLWIPCSPNSTSIEDGMTRQVIESRTSCKCIALQTELANCFADPHSFRLYLIEQELPVLEYHTVRSRDAVHKILHRSPTKSYQISRATPSATDKTLLLPRRTLSNTYTSISEIQITKERPWILQQQARLGEVFADLLVVRGHVQAIKVRLSDSHPSTRGSRLDKALDFSVHKLMQTFAAKGGVCLTGHLTIKLMVDEEFDAHSVRHTIYIAGCTSGAETVENLMYNEPCSLISGYLFVFPSDPVEIAHTTPTLLPAHSKPTFPRAAILSAALQFSLFHYLFTALEVARTELGRLFFWNDPLFSVVDPVPWWWQVHVYQPLREIWGLVKQIREAGLTS</sequence>
<accession>A0A9W9LB03</accession>
<dbReference type="GeneID" id="81400260"/>